<dbReference type="KEGG" id="ovi:T265_03948"/>
<feature type="region of interest" description="Disordered" evidence="1">
    <location>
        <begin position="1258"/>
        <end position="1304"/>
    </location>
</feature>
<feature type="compositionally biased region" description="Basic and acidic residues" evidence="1">
    <location>
        <begin position="775"/>
        <end position="799"/>
    </location>
</feature>
<dbReference type="InterPro" id="IPR011009">
    <property type="entry name" value="Kinase-like_dom_sf"/>
</dbReference>
<dbReference type="GO" id="GO:0004672">
    <property type="term" value="F:protein kinase activity"/>
    <property type="evidence" value="ECO:0007669"/>
    <property type="project" value="InterPro"/>
</dbReference>
<dbReference type="InterPro" id="IPR000719">
    <property type="entry name" value="Prot_kinase_dom"/>
</dbReference>
<feature type="domain" description="Protein kinase" evidence="2">
    <location>
        <begin position="151"/>
        <end position="412"/>
    </location>
</feature>
<evidence type="ECO:0000256" key="1">
    <source>
        <dbReference type="SAM" id="MobiDB-lite"/>
    </source>
</evidence>
<feature type="compositionally biased region" description="Low complexity" evidence="1">
    <location>
        <begin position="682"/>
        <end position="693"/>
    </location>
</feature>
<dbReference type="PROSITE" id="PS50011">
    <property type="entry name" value="PROTEIN_KINASE_DOM"/>
    <property type="match status" value="1"/>
</dbReference>
<dbReference type="RefSeq" id="XP_009166812.1">
    <property type="nucleotide sequence ID" value="XM_009168548.1"/>
</dbReference>
<feature type="region of interest" description="Disordered" evidence="1">
    <location>
        <begin position="107"/>
        <end position="163"/>
    </location>
</feature>
<dbReference type="InterPro" id="IPR050588">
    <property type="entry name" value="WNK_Ser-Thr_kinase"/>
</dbReference>
<evidence type="ECO:0000313" key="4">
    <source>
        <dbReference type="Proteomes" id="UP000054324"/>
    </source>
</evidence>
<dbReference type="PANTHER" id="PTHR13902">
    <property type="entry name" value="SERINE/THREONINE-PROTEIN KINASE WNK WITH NO LYSINE -RELATED"/>
    <property type="match status" value="1"/>
</dbReference>
<feature type="region of interest" description="Disordered" evidence="1">
    <location>
        <begin position="627"/>
        <end position="648"/>
    </location>
</feature>
<dbReference type="STRING" id="6198.A0A074ZPY2"/>
<dbReference type="Proteomes" id="UP000054324">
    <property type="component" value="Unassembled WGS sequence"/>
</dbReference>
<accession>A0A074ZPY2</accession>
<dbReference type="GeneID" id="20318134"/>
<dbReference type="OrthoDB" id="1034557at2759"/>
<feature type="compositionally biased region" description="Polar residues" evidence="1">
    <location>
        <begin position="725"/>
        <end position="735"/>
    </location>
</feature>
<dbReference type="SMART" id="SM00220">
    <property type="entry name" value="S_TKc"/>
    <property type="match status" value="1"/>
</dbReference>
<feature type="region of interest" description="Disordered" evidence="1">
    <location>
        <begin position="1374"/>
        <end position="1395"/>
    </location>
</feature>
<organism evidence="3 4">
    <name type="scientific">Opisthorchis viverrini</name>
    <name type="common">Southeast Asian liver fluke</name>
    <dbReference type="NCBI Taxonomy" id="6198"/>
    <lineage>
        <taxon>Eukaryota</taxon>
        <taxon>Metazoa</taxon>
        <taxon>Spiralia</taxon>
        <taxon>Lophotrochozoa</taxon>
        <taxon>Platyhelminthes</taxon>
        <taxon>Trematoda</taxon>
        <taxon>Digenea</taxon>
        <taxon>Opisthorchiida</taxon>
        <taxon>Opisthorchiata</taxon>
        <taxon>Opisthorchiidae</taxon>
        <taxon>Opisthorchis</taxon>
    </lineage>
</organism>
<proteinExistence type="predicted"/>
<feature type="compositionally biased region" description="Acidic residues" evidence="1">
    <location>
        <begin position="824"/>
        <end position="851"/>
    </location>
</feature>
<dbReference type="EMBL" id="KL596678">
    <property type="protein sequence ID" value="KER29483.1"/>
    <property type="molecule type" value="Genomic_DNA"/>
</dbReference>
<dbReference type="Gene3D" id="1.10.510.10">
    <property type="entry name" value="Transferase(Phosphotransferase) domain 1"/>
    <property type="match status" value="1"/>
</dbReference>
<dbReference type="SUPFAM" id="SSF56112">
    <property type="entry name" value="Protein kinase-like (PK-like)"/>
    <property type="match status" value="1"/>
</dbReference>
<evidence type="ECO:0000313" key="3">
    <source>
        <dbReference type="EMBL" id="KER29483.1"/>
    </source>
</evidence>
<sequence length="1395" mass="152902">MFKLGVFPLLSRVPTAFTVATGTYLPTRHEETGPYRGVAVCVPRRPIELYCGVSARCSQSPAYQVDPWVEDRRTQSPGPPGWGLEHVWRPVPIAASIAFGVMESEGKITEQDSISSPQDAPGPQSVSSAAESTSAQNTSDRKDEDEEEEEEEEEDKIVEKSHNSRFHKRNKRFPIQIQGVDSAFVAIEPKSGKEVIWNECILSEKKSEKEVRFFANLFLLVVLLLQNRYLSIMKRLKRNSHPFLARYLDAWVAKSDDGSRKLVFITERLDECTLKQFLCNSPKNNRSWKRHVGQLLSVLMFLHRLGVPHGNLTKETIYYQNSGNLRVGPFSLGGPLDQKSQSADVYALGVVALEIAVWTPTEFPQTLLPAELCQQMQARLENSDQRSFIESCLDPNPAMGNRVKRLIHHPAVTEVPILKLLSAKVIVGALRSVTNEEGSATEQTGFASLLKEYVSHYEDETVIVEVHFPHDNIVKSRSWKDFRSNFTLTSKYLEDVKNGFYPLFGCRWNWASYQDEDDDSLVACSATATNGTGGSGSWLGRVESGVVPSQACSSGTSTVPSASVSRKHSTATKTSEALGAAPILMEDEDITGEMQATQMISATGRSSSLCDYSPGRPPLGLIRTRQSDLGAHPPVPPITRSVSNDEGSVSRAGPSFFIGGTLLDTNAIVPDSWVSTAVTGEHPFGSHSPSPSGQDSAASVPVSTGSQPEPTVGDSTKRRPHSSAPPLQSSTNLPGTGNLAPEGGGSTSPDFVPHGSSSEQKTSSTGPLAHTIRRKSGDDKSPLNMDSELKPTSHPDSTSDHVQPTSDKAAQITDTVDAAKDEEAINEEEEKEDEDDEDENDDEDEDDEDDEKNLSETIDRFEPQTIHVVAPDRAPNHPALFTHCQYFYIGAGRWQVYVQMWFVEERLKRETYVQVFDYEWHDYERVADLFEASRCLNPVDRPSLVRLLALARHNCPLIDGELQFPGPLNVRSSHFDAFELHEKLTALRLHQQARDRLLRECGAQESPVLPDSTQIQSLCASDPDAKQPSPLPPERDTKGTLANAECQESDSLPTAPDEVPACADHVFQLQEQQRSQLQPAKETELTKEPAHVLLGGSRKRLEVPSANNTLFLDVGSLAPRNAYCALCDTHDYLHRVDLPAYLISPCYHCREWLAKEAKISPEVLLDLHLQHNIPWPAHLQARFNLPADGRSMEELIAYDCRWRSRQPCRCFVPMGGHLLPPCVEFPWLCPPASAVSSNGSSVSAVSGNPVAADLIKHSAPLADLPPTPDTTVSTSSTENRPKLSDTRSESPVHAAVHPNESTLSMPAVPITLGASRGQQLPCSGRHPRGAPITCCHGIQFPRLDVTGAPAPNRTPPTTIPESCQTATIVTETPVTNPGGSTHPGASSLLPNGFVS</sequence>
<evidence type="ECO:0000259" key="2">
    <source>
        <dbReference type="PROSITE" id="PS50011"/>
    </source>
</evidence>
<feature type="region of interest" description="Disordered" evidence="1">
    <location>
        <begin position="1019"/>
        <end position="1038"/>
    </location>
</feature>
<feature type="region of interest" description="Disordered" evidence="1">
    <location>
        <begin position="680"/>
        <end position="860"/>
    </location>
</feature>
<feature type="compositionally biased region" description="Basic and acidic residues" evidence="1">
    <location>
        <begin position="1279"/>
        <end position="1290"/>
    </location>
</feature>
<dbReference type="CTD" id="20318134"/>
<protein>
    <recommendedName>
        <fullName evidence="2">Protein kinase domain-containing protein</fullName>
    </recommendedName>
</protein>
<gene>
    <name evidence="3" type="ORF">T265_03948</name>
</gene>
<keyword evidence="4" id="KW-1185">Reference proteome</keyword>
<feature type="compositionally biased region" description="Polar residues" evidence="1">
    <location>
        <begin position="550"/>
        <end position="564"/>
    </location>
</feature>
<feature type="compositionally biased region" description="Acidic residues" evidence="1">
    <location>
        <begin position="143"/>
        <end position="156"/>
    </location>
</feature>
<feature type="compositionally biased region" description="Polar residues" evidence="1">
    <location>
        <begin position="111"/>
        <end position="138"/>
    </location>
</feature>
<feature type="compositionally biased region" description="Polar residues" evidence="1">
    <location>
        <begin position="694"/>
        <end position="709"/>
    </location>
</feature>
<dbReference type="Gene3D" id="3.30.200.20">
    <property type="entry name" value="Phosphorylase Kinase, domain 1"/>
    <property type="match status" value="1"/>
</dbReference>
<name>A0A074ZPY2_OPIVI</name>
<reference evidence="3 4" key="1">
    <citation type="submission" date="2013-11" db="EMBL/GenBank/DDBJ databases">
        <title>Opisthorchis viverrini - life in the bile duct.</title>
        <authorList>
            <person name="Young N.D."/>
            <person name="Nagarajan N."/>
            <person name="Lin S.J."/>
            <person name="Korhonen P.K."/>
            <person name="Jex A.R."/>
            <person name="Hall R.S."/>
            <person name="Safavi-Hemami H."/>
            <person name="Kaewkong W."/>
            <person name="Bertrand D."/>
            <person name="Gao S."/>
            <person name="Seet Q."/>
            <person name="Wongkham S."/>
            <person name="Teh B.T."/>
            <person name="Wongkham C."/>
            <person name="Intapan P.M."/>
            <person name="Maleewong W."/>
            <person name="Yang X."/>
            <person name="Hu M."/>
            <person name="Wang Z."/>
            <person name="Hofmann A."/>
            <person name="Sternberg P.W."/>
            <person name="Tan P."/>
            <person name="Wang J."/>
            <person name="Gasser R.B."/>
        </authorList>
    </citation>
    <scope>NUCLEOTIDE SEQUENCE [LARGE SCALE GENOMIC DNA]</scope>
</reference>
<feature type="region of interest" description="Disordered" evidence="1">
    <location>
        <begin position="549"/>
        <end position="574"/>
    </location>
</feature>
<dbReference type="GO" id="GO:0005524">
    <property type="term" value="F:ATP binding"/>
    <property type="evidence" value="ECO:0007669"/>
    <property type="project" value="InterPro"/>
</dbReference>
<feature type="compositionally biased region" description="Polar residues" evidence="1">
    <location>
        <begin position="800"/>
        <end position="814"/>
    </location>
</feature>
<feature type="compositionally biased region" description="Polar residues" evidence="1">
    <location>
        <begin position="755"/>
        <end position="766"/>
    </location>
</feature>